<dbReference type="GO" id="GO:0004673">
    <property type="term" value="F:protein histidine kinase activity"/>
    <property type="evidence" value="ECO:0007669"/>
    <property type="project" value="UniProtKB-EC"/>
</dbReference>
<evidence type="ECO:0000313" key="13">
    <source>
        <dbReference type="Proteomes" id="UP000254794"/>
    </source>
</evidence>
<dbReference type="EMBL" id="UGOD01000001">
    <property type="protein sequence ID" value="STX50433.1"/>
    <property type="molecule type" value="Genomic_DNA"/>
</dbReference>
<dbReference type="GO" id="GO:0000160">
    <property type="term" value="P:phosphorelay signal transduction system"/>
    <property type="evidence" value="ECO:0007669"/>
    <property type="project" value="UniProtKB-KW"/>
</dbReference>
<keyword evidence="5" id="KW-0547">Nucleotide-binding</keyword>
<evidence type="ECO:0000259" key="10">
    <source>
        <dbReference type="PROSITE" id="PS50109"/>
    </source>
</evidence>
<dbReference type="PROSITE" id="PS50112">
    <property type="entry name" value="PAS"/>
    <property type="match status" value="1"/>
</dbReference>
<feature type="domain" description="PAS" evidence="11">
    <location>
        <begin position="49"/>
        <end position="106"/>
    </location>
</feature>
<dbReference type="SMART" id="SM00091">
    <property type="entry name" value="PAS"/>
    <property type="match status" value="1"/>
</dbReference>
<dbReference type="InterPro" id="IPR036890">
    <property type="entry name" value="HATPase_C_sf"/>
</dbReference>
<keyword evidence="6 12" id="KW-0418">Kinase</keyword>
<dbReference type="SUPFAM" id="SSF55781">
    <property type="entry name" value="GAF domain-like"/>
    <property type="match status" value="1"/>
</dbReference>
<dbReference type="GO" id="GO:0005524">
    <property type="term" value="F:ATP binding"/>
    <property type="evidence" value="ECO:0007669"/>
    <property type="project" value="UniProtKB-KW"/>
</dbReference>
<evidence type="ECO:0000256" key="9">
    <source>
        <dbReference type="SAM" id="Coils"/>
    </source>
</evidence>
<evidence type="ECO:0000256" key="5">
    <source>
        <dbReference type="ARBA" id="ARBA00022741"/>
    </source>
</evidence>
<evidence type="ECO:0000256" key="7">
    <source>
        <dbReference type="ARBA" id="ARBA00022840"/>
    </source>
</evidence>
<evidence type="ECO:0000256" key="3">
    <source>
        <dbReference type="ARBA" id="ARBA00022553"/>
    </source>
</evidence>
<dbReference type="InterPro" id="IPR003594">
    <property type="entry name" value="HATPase_dom"/>
</dbReference>
<dbReference type="AlphaFoldDB" id="A0A378JJD9"/>
<proteinExistence type="predicted"/>
<evidence type="ECO:0000256" key="2">
    <source>
        <dbReference type="ARBA" id="ARBA00012438"/>
    </source>
</evidence>
<dbReference type="Pfam" id="PF02518">
    <property type="entry name" value="HATPase_c"/>
    <property type="match status" value="1"/>
</dbReference>
<evidence type="ECO:0000256" key="1">
    <source>
        <dbReference type="ARBA" id="ARBA00000085"/>
    </source>
</evidence>
<dbReference type="SUPFAM" id="SSF55874">
    <property type="entry name" value="ATPase domain of HSP90 chaperone/DNA topoisomerase II/histidine kinase"/>
    <property type="match status" value="1"/>
</dbReference>
<evidence type="ECO:0000256" key="4">
    <source>
        <dbReference type="ARBA" id="ARBA00022679"/>
    </source>
</evidence>
<dbReference type="PRINTS" id="PR00344">
    <property type="entry name" value="BCTRLSENSOR"/>
</dbReference>
<dbReference type="Gene3D" id="3.30.565.10">
    <property type="entry name" value="Histidine kinase-like ATPase, C-terminal domain"/>
    <property type="match status" value="1"/>
</dbReference>
<dbReference type="Proteomes" id="UP000254794">
    <property type="component" value="Unassembled WGS sequence"/>
</dbReference>
<dbReference type="NCBIfam" id="TIGR00229">
    <property type="entry name" value="sensory_box"/>
    <property type="match status" value="1"/>
</dbReference>
<gene>
    <name evidence="12" type="primary">fixL</name>
    <name evidence="12" type="ORF">NCTC13316_00514</name>
</gene>
<keyword evidence="13" id="KW-1185">Reference proteome</keyword>
<dbReference type="InterPro" id="IPR004358">
    <property type="entry name" value="Sig_transdc_His_kin-like_C"/>
</dbReference>
<organism evidence="12 13">
    <name type="scientific">Legionella busanensis</name>
    <dbReference type="NCBI Taxonomy" id="190655"/>
    <lineage>
        <taxon>Bacteria</taxon>
        <taxon>Pseudomonadati</taxon>
        <taxon>Pseudomonadota</taxon>
        <taxon>Gammaproteobacteria</taxon>
        <taxon>Legionellales</taxon>
        <taxon>Legionellaceae</taxon>
        <taxon>Legionella</taxon>
    </lineage>
</organism>
<keyword evidence="4 12" id="KW-0808">Transferase</keyword>
<keyword evidence="3" id="KW-0597">Phosphoprotein</keyword>
<evidence type="ECO:0000256" key="6">
    <source>
        <dbReference type="ARBA" id="ARBA00022777"/>
    </source>
</evidence>
<keyword evidence="9" id="KW-0175">Coiled coil</keyword>
<dbReference type="Gene3D" id="3.30.450.20">
    <property type="entry name" value="PAS domain"/>
    <property type="match status" value="1"/>
</dbReference>
<dbReference type="Pfam" id="PF13185">
    <property type="entry name" value="GAF_2"/>
    <property type="match status" value="1"/>
</dbReference>
<dbReference type="SUPFAM" id="SSF55785">
    <property type="entry name" value="PYP-like sensor domain (PAS domain)"/>
    <property type="match status" value="1"/>
</dbReference>
<name>A0A378JJD9_9GAMM</name>
<protein>
    <recommendedName>
        <fullName evidence="2">histidine kinase</fullName>
        <ecNumber evidence="2">2.7.13.3</ecNumber>
    </recommendedName>
</protein>
<dbReference type="Pfam" id="PF13426">
    <property type="entry name" value="PAS_9"/>
    <property type="match status" value="1"/>
</dbReference>
<dbReference type="InterPro" id="IPR000014">
    <property type="entry name" value="PAS"/>
</dbReference>
<comment type="catalytic activity">
    <reaction evidence="1">
        <text>ATP + protein L-histidine = ADP + protein N-phospho-L-histidine.</text>
        <dbReference type="EC" id="2.7.13.3"/>
    </reaction>
</comment>
<dbReference type="SMART" id="SM00387">
    <property type="entry name" value="HATPase_c"/>
    <property type="match status" value="1"/>
</dbReference>
<dbReference type="PANTHER" id="PTHR43065">
    <property type="entry name" value="SENSOR HISTIDINE KINASE"/>
    <property type="match status" value="1"/>
</dbReference>
<keyword evidence="7" id="KW-0067">ATP-binding</keyword>
<dbReference type="InterPro" id="IPR005467">
    <property type="entry name" value="His_kinase_dom"/>
</dbReference>
<dbReference type="InterPro" id="IPR029016">
    <property type="entry name" value="GAF-like_dom_sf"/>
</dbReference>
<dbReference type="InterPro" id="IPR035965">
    <property type="entry name" value="PAS-like_dom_sf"/>
</dbReference>
<dbReference type="PANTHER" id="PTHR43065:SF10">
    <property type="entry name" value="PEROXIDE STRESS-ACTIVATED HISTIDINE KINASE MAK3"/>
    <property type="match status" value="1"/>
</dbReference>
<keyword evidence="8" id="KW-0902">Two-component regulatory system</keyword>
<dbReference type="OrthoDB" id="149796at2"/>
<evidence type="ECO:0000256" key="8">
    <source>
        <dbReference type="ARBA" id="ARBA00023012"/>
    </source>
</evidence>
<dbReference type="CDD" id="cd00130">
    <property type="entry name" value="PAS"/>
    <property type="match status" value="1"/>
</dbReference>
<dbReference type="PROSITE" id="PS50109">
    <property type="entry name" value="HIS_KIN"/>
    <property type="match status" value="1"/>
</dbReference>
<dbReference type="Gene3D" id="3.30.450.40">
    <property type="match status" value="1"/>
</dbReference>
<dbReference type="SMART" id="SM00065">
    <property type="entry name" value="GAF"/>
    <property type="match status" value="1"/>
</dbReference>
<dbReference type="EC" id="2.7.13.3" evidence="2"/>
<evidence type="ECO:0000313" key="12">
    <source>
        <dbReference type="EMBL" id="STX50433.1"/>
    </source>
</evidence>
<sequence>MQRVDILLKQLEREKRARREAENIGENQCRVLYQINQELENLSNNLVDKEKNTRAILEATPDGILVMDEQFQVVRCNKAACRLFDYPAKHLEGKSINKLIEFISPNQSTLKITSLLLAIPTDSLTEFIAIKKDKSRIPIELAISTVDLTDKISIICVLRNIFDRKMAEQRVTMHHELVRLMAEHTSLDEIAPKILKTICEFMGLDEGALWKVDEVNKVLRCVDTWIKSKEISNFAETISKNMTFSYGVGLPGTVWQNKSIKWISDIKAELNFPRSTAAQEVGLRSGFALPILFEGKVLGVLEFFKKETQSPDKKTIELLNDISNQLGIFIEKEQAQKKVSTLSRLSGMSEVASSILHNVGNTLNSINTSVQMIQENLNLSKMPKLAMIADLCVEHAKNKGTLNDAKGQYIPEFLTLLAQEWKEENLHLTQEIITLRKNVHHIKRIIEMQQSFNYLIKTTELISPAELIEHALIIHELESKHSDIKIIRNFKPVPKIKLDRVKLLQIILNLIKNGIDAMTESNKKKKVLQLNLYDKDNSIIIEVIDNGIGIQSSNLTKIFSNGFTTKKLGHGLGLHTSALFAKELGGNLQAKSSGLNKGAILILTLPKYSSEIDS</sequence>
<reference evidence="12 13" key="1">
    <citation type="submission" date="2018-06" db="EMBL/GenBank/DDBJ databases">
        <authorList>
            <consortium name="Pathogen Informatics"/>
            <person name="Doyle S."/>
        </authorList>
    </citation>
    <scope>NUCLEOTIDE SEQUENCE [LARGE SCALE GENOMIC DNA]</scope>
    <source>
        <strain evidence="12 13">NCTC13316</strain>
    </source>
</reference>
<accession>A0A378JJD9</accession>
<dbReference type="InterPro" id="IPR003018">
    <property type="entry name" value="GAF"/>
</dbReference>
<feature type="domain" description="Histidine kinase" evidence="10">
    <location>
        <begin position="354"/>
        <end position="609"/>
    </location>
</feature>
<evidence type="ECO:0000259" key="11">
    <source>
        <dbReference type="PROSITE" id="PS50112"/>
    </source>
</evidence>
<dbReference type="RefSeq" id="WP_115330152.1">
    <property type="nucleotide sequence ID" value="NZ_CAAAHP010000004.1"/>
</dbReference>
<feature type="coiled-coil region" evidence="9">
    <location>
        <begin position="4"/>
        <end position="59"/>
    </location>
</feature>